<dbReference type="Gene3D" id="3.40.50.1390">
    <property type="entry name" value="Resolvase, N-terminal catalytic domain"/>
    <property type="match status" value="1"/>
</dbReference>
<dbReference type="PROSITE" id="PS51737">
    <property type="entry name" value="RECOMBINASE_DNA_BIND"/>
    <property type="match status" value="1"/>
</dbReference>
<dbReference type="CDD" id="cd00338">
    <property type="entry name" value="Ser_Recombinase"/>
    <property type="match status" value="1"/>
</dbReference>
<dbReference type="Pfam" id="PF07508">
    <property type="entry name" value="Recombinase"/>
    <property type="match status" value="1"/>
</dbReference>
<organism evidence="5 6">
    <name type="scientific">Methylobacterium currus</name>
    <dbReference type="NCBI Taxonomy" id="2051553"/>
    <lineage>
        <taxon>Bacteria</taxon>
        <taxon>Pseudomonadati</taxon>
        <taxon>Pseudomonadota</taxon>
        <taxon>Alphaproteobacteria</taxon>
        <taxon>Hyphomicrobiales</taxon>
        <taxon>Methylobacteriaceae</taxon>
        <taxon>Methylobacterium</taxon>
    </lineage>
</organism>
<dbReference type="InterPro" id="IPR011109">
    <property type="entry name" value="DNA_bind_recombinase_dom"/>
</dbReference>
<dbReference type="InterPro" id="IPR025827">
    <property type="entry name" value="Zn_ribbon_recom_dom"/>
</dbReference>
<dbReference type="SMART" id="SM00857">
    <property type="entry name" value="Resolvase"/>
    <property type="match status" value="1"/>
</dbReference>
<name>A0A2R4WJR8_9HYPH</name>
<gene>
    <name evidence="5" type="ORF">DA075_13405</name>
</gene>
<dbReference type="PANTHER" id="PTHR30461:SF2">
    <property type="entry name" value="SERINE RECOMBINASE PINE-RELATED"/>
    <property type="match status" value="1"/>
</dbReference>
<keyword evidence="2" id="KW-0233">DNA recombination</keyword>
<evidence type="ECO:0000259" key="4">
    <source>
        <dbReference type="PROSITE" id="PS51737"/>
    </source>
</evidence>
<feature type="domain" description="Resolvase/invertase-type recombinase catalytic" evidence="3">
    <location>
        <begin position="5"/>
        <end position="163"/>
    </location>
</feature>
<dbReference type="GO" id="GO:0000150">
    <property type="term" value="F:DNA strand exchange activity"/>
    <property type="evidence" value="ECO:0007669"/>
    <property type="project" value="InterPro"/>
</dbReference>
<reference evidence="5 6" key="1">
    <citation type="submission" date="2018-04" db="EMBL/GenBank/DDBJ databases">
        <title>Methylobacterium sp. PR1016A genome.</title>
        <authorList>
            <person name="Park W."/>
        </authorList>
    </citation>
    <scope>NUCLEOTIDE SEQUENCE [LARGE SCALE GENOMIC DNA]</scope>
    <source>
        <strain evidence="5 6">PR1016A</strain>
    </source>
</reference>
<dbReference type="InterPro" id="IPR006119">
    <property type="entry name" value="Resolv_N"/>
</dbReference>
<dbReference type="KEGG" id="mee:DA075_13405"/>
<evidence type="ECO:0000259" key="3">
    <source>
        <dbReference type="PROSITE" id="PS51736"/>
    </source>
</evidence>
<feature type="domain" description="Recombinase" evidence="4">
    <location>
        <begin position="173"/>
        <end position="298"/>
    </location>
</feature>
<evidence type="ECO:0000313" key="5">
    <source>
        <dbReference type="EMBL" id="AWB21792.1"/>
    </source>
</evidence>
<keyword evidence="6" id="KW-1185">Reference proteome</keyword>
<evidence type="ECO:0000313" key="6">
    <source>
        <dbReference type="Proteomes" id="UP000244755"/>
    </source>
</evidence>
<dbReference type="InterPro" id="IPR036162">
    <property type="entry name" value="Resolvase-like_N_sf"/>
</dbReference>
<evidence type="ECO:0000256" key="1">
    <source>
        <dbReference type="ARBA" id="ARBA00023125"/>
    </source>
</evidence>
<evidence type="ECO:0000256" key="2">
    <source>
        <dbReference type="ARBA" id="ARBA00023172"/>
    </source>
</evidence>
<dbReference type="Pfam" id="PF13408">
    <property type="entry name" value="Zn_ribbon_recom"/>
    <property type="match status" value="1"/>
</dbReference>
<sequence length="547" mass="61381">MPRIKAYSYIRLSSEKQLKGDGETRQIELRDRFVAQHDLDLDETLRDLGVSAFDRDNVERGALGKFLRKVKAREIPRGSYLLVENLDRLSRDNVMRAFRVFMDILEAGIVIATLGDDRIYSEESINQNWTELIISLAVMSRAHEESMRKVQTLRGVWVRKRADRGRKMTRKCPSWLTVSDDGTEWIVNRKRVELIERMLHELASGIGRDKIARRLNADGVKPWGHGREWHGGTVTKFTDNEALIGRLQPCTVERKVVDGVRIEKRIPVGDPIEDYYPKVISDKLWQDARKASDKVARQGKGNTGGRRGTILSNLFGGLAKCDACESPMNYRDRGPRSTPCLRCSGNRNGTCDNESRPRYLPLERTVLSWAKLADEPATQHGIPENEALATAERLRDQAAAIVERLVVAIEQGASLDGRLIQRQTELAQAEEAVVAARRAARAAVPTSSPEARCGIISAVEASRDLPEKERFDVRSAAAQELRDLITEIRCHADGSVTVWTGDMGFRIHIQGDEAWIDGGVEFPSGTMALRWESRDGVVTQPALPVSR</sequence>
<dbReference type="InterPro" id="IPR050639">
    <property type="entry name" value="SSR_resolvase"/>
</dbReference>
<dbReference type="Gene3D" id="3.90.1750.20">
    <property type="entry name" value="Putative Large Serine Recombinase, Chain B, Domain 2"/>
    <property type="match status" value="1"/>
</dbReference>
<dbReference type="PROSITE" id="PS51736">
    <property type="entry name" value="RECOMBINASES_3"/>
    <property type="match status" value="1"/>
</dbReference>
<protein>
    <submittedName>
        <fullName evidence="5">Recombinase family protein</fullName>
    </submittedName>
</protein>
<accession>A0A2R4WJR8</accession>
<dbReference type="PANTHER" id="PTHR30461">
    <property type="entry name" value="DNA-INVERTASE FROM LAMBDOID PROPHAGE"/>
    <property type="match status" value="1"/>
</dbReference>
<keyword evidence="1" id="KW-0238">DNA-binding</keyword>
<proteinExistence type="predicted"/>
<dbReference type="SUPFAM" id="SSF53041">
    <property type="entry name" value="Resolvase-like"/>
    <property type="match status" value="1"/>
</dbReference>
<dbReference type="GO" id="GO:0003677">
    <property type="term" value="F:DNA binding"/>
    <property type="evidence" value="ECO:0007669"/>
    <property type="project" value="UniProtKB-KW"/>
</dbReference>
<dbReference type="Proteomes" id="UP000244755">
    <property type="component" value="Chromosome 1"/>
</dbReference>
<dbReference type="AlphaFoldDB" id="A0A2R4WJR8"/>
<dbReference type="EMBL" id="CP028843">
    <property type="protein sequence ID" value="AWB21792.1"/>
    <property type="molecule type" value="Genomic_DNA"/>
</dbReference>
<dbReference type="Pfam" id="PF00239">
    <property type="entry name" value="Resolvase"/>
    <property type="match status" value="1"/>
</dbReference>
<dbReference type="InterPro" id="IPR038109">
    <property type="entry name" value="DNA_bind_recomb_sf"/>
</dbReference>